<keyword evidence="3" id="KW-1185">Reference proteome</keyword>
<evidence type="ECO:0000256" key="1">
    <source>
        <dbReference type="SAM" id="MobiDB-lite"/>
    </source>
</evidence>
<protein>
    <submittedName>
        <fullName evidence="2">Uncharacterized protein</fullName>
    </submittedName>
</protein>
<reference evidence="2 3" key="1">
    <citation type="submission" date="2023-04" db="EMBL/GenBank/DDBJ databases">
        <title>Luteimonas sp. M1R5S59.</title>
        <authorList>
            <person name="Sun J.-Q."/>
        </authorList>
    </citation>
    <scope>NUCLEOTIDE SEQUENCE [LARGE SCALE GENOMIC DNA]</scope>
    <source>
        <strain evidence="2 3">M1R5S59</strain>
    </source>
</reference>
<organism evidence="2 3">
    <name type="scientific">Luteimonas kalidii</name>
    <dbReference type="NCBI Taxonomy" id="3042025"/>
    <lineage>
        <taxon>Bacteria</taxon>
        <taxon>Pseudomonadati</taxon>
        <taxon>Pseudomonadota</taxon>
        <taxon>Gammaproteobacteria</taxon>
        <taxon>Lysobacterales</taxon>
        <taxon>Lysobacteraceae</taxon>
        <taxon>Luteimonas</taxon>
    </lineage>
</organism>
<accession>A0ABT6JUV4</accession>
<evidence type="ECO:0000313" key="2">
    <source>
        <dbReference type="EMBL" id="MDH5834472.1"/>
    </source>
</evidence>
<sequence>MGDAGGAQERTQRDPDDGMAAAVEAEKDELLQQFFELLGEDPSLDLEAREQIRKELTAALDAVEAVDPMFEAPDRQVWMDAAKALQTAGAVSDEDANALVRQLDGALAAFERKESKFALEFSQRMARDGEDAALEWLRQNREALLGDGSADAAQAAMSIGIGEPAPVVATDATRSRARRVRGPPPRSGR</sequence>
<feature type="region of interest" description="Disordered" evidence="1">
    <location>
        <begin position="160"/>
        <end position="189"/>
    </location>
</feature>
<dbReference type="Proteomes" id="UP001156873">
    <property type="component" value="Unassembled WGS sequence"/>
</dbReference>
<proteinExistence type="predicted"/>
<evidence type="ECO:0000313" key="3">
    <source>
        <dbReference type="Proteomes" id="UP001156873"/>
    </source>
</evidence>
<dbReference type="EMBL" id="JARXRO010000018">
    <property type="protein sequence ID" value="MDH5834472.1"/>
    <property type="molecule type" value="Genomic_DNA"/>
</dbReference>
<name>A0ABT6JUV4_9GAMM</name>
<feature type="region of interest" description="Disordered" evidence="1">
    <location>
        <begin position="1"/>
        <end position="21"/>
    </location>
</feature>
<comment type="caution">
    <text evidence="2">The sequence shown here is derived from an EMBL/GenBank/DDBJ whole genome shotgun (WGS) entry which is preliminary data.</text>
</comment>
<dbReference type="RefSeq" id="WP_280578852.1">
    <property type="nucleotide sequence ID" value="NZ_JARXRO010000018.1"/>
</dbReference>
<gene>
    <name evidence="2" type="ORF">QFW81_11130</name>
</gene>